<dbReference type="OrthoDB" id="1746508at2759"/>
<dbReference type="Proteomes" id="UP000663760">
    <property type="component" value="Chromosome 10"/>
</dbReference>
<evidence type="ECO:0000256" key="1">
    <source>
        <dbReference type="PROSITE-ProRule" id="PRU00042"/>
    </source>
</evidence>
<dbReference type="PROSITE" id="PS00028">
    <property type="entry name" value="ZINC_FINGER_C2H2_1"/>
    <property type="match status" value="1"/>
</dbReference>
<proteinExistence type="predicted"/>
<keyword evidence="1" id="KW-0479">Metal-binding</keyword>
<dbReference type="Pfam" id="PF13912">
    <property type="entry name" value="zf-C2H2_6"/>
    <property type="match status" value="1"/>
</dbReference>
<evidence type="ECO:0000313" key="5">
    <source>
        <dbReference type="Proteomes" id="UP000663760"/>
    </source>
</evidence>
<evidence type="ECO:0000256" key="2">
    <source>
        <dbReference type="SAM" id="MobiDB-lite"/>
    </source>
</evidence>
<dbReference type="PROSITE" id="PS50157">
    <property type="entry name" value="ZINC_FINGER_C2H2_2"/>
    <property type="match status" value="1"/>
</dbReference>
<dbReference type="PANTHER" id="PTHR47591:SF13">
    <property type="entry name" value="OS02G0293900 PROTEIN"/>
    <property type="match status" value="1"/>
</dbReference>
<reference evidence="4" key="1">
    <citation type="submission" date="2020-02" db="EMBL/GenBank/DDBJ databases">
        <authorList>
            <person name="Scholz U."/>
            <person name="Mascher M."/>
            <person name="Fiebig A."/>
        </authorList>
    </citation>
    <scope>NUCLEOTIDE SEQUENCE</scope>
</reference>
<dbReference type="EMBL" id="LR746273">
    <property type="protein sequence ID" value="CAA7404178.1"/>
    <property type="molecule type" value="Genomic_DNA"/>
</dbReference>
<organism evidence="4 5">
    <name type="scientific">Spirodela intermedia</name>
    <name type="common">Intermediate duckweed</name>
    <dbReference type="NCBI Taxonomy" id="51605"/>
    <lineage>
        <taxon>Eukaryota</taxon>
        <taxon>Viridiplantae</taxon>
        <taxon>Streptophyta</taxon>
        <taxon>Embryophyta</taxon>
        <taxon>Tracheophyta</taxon>
        <taxon>Spermatophyta</taxon>
        <taxon>Magnoliopsida</taxon>
        <taxon>Liliopsida</taxon>
        <taxon>Araceae</taxon>
        <taxon>Lemnoideae</taxon>
        <taxon>Spirodela</taxon>
    </lineage>
</organism>
<evidence type="ECO:0000313" key="4">
    <source>
        <dbReference type="EMBL" id="CAA7404178.1"/>
    </source>
</evidence>
<dbReference type="GO" id="GO:0008270">
    <property type="term" value="F:zinc ion binding"/>
    <property type="evidence" value="ECO:0007669"/>
    <property type="project" value="UniProtKB-KW"/>
</dbReference>
<accession>A0A7I8L469</accession>
<dbReference type="InterPro" id="IPR036236">
    <property type="entry name" value="Znf_C2H2_sf"/>
</dbReference>
<keyword evidence="5" id="KW-1185">Reference proteome</keyword>
<sequence>MRLQTETEREAAASVQAGATSLFLAGRTWARTGLRSLRVFVPDCDSAEEETVAAMAETEEVLRVAISMESSTRGVVEREESPETKKMKMAERRAAATAEEEKVLCLAISRESSRRGVAEKEGSPETKKRKPASPTGREHKCNECGRSFTTGQALGGHKRKHWKGLPAGVRSLELDLNSPPPAREEEEGPIPFFRFL</sequence>
<keyword evidence="1" id="KW-0862">Zinc</keyword>
<protein>
    <recommendedName>
        <fullName evidence="3">C2H2-type domain-containing protein</fullName>
    </recommendedName>
</protein>
<evidence type="ECO:0000259" key="3">
    <source>
        <dbReference type="PROSITE" id="PS50157"/>
    </source>
</evidence>
<keyword evidence="1" id="KW-0863">Zinc-finger</keyword>
<dbReference type="SUPFAM" id="SSF57667">
    <property type="entry name" value="beta-beta-alpha zinc fingers"/>
    <property type="match status" value="1"/>
</dbReference>
<feature type="compositionally biased region" description="Basic and acidic residues" evidence="2">
    <location>
        <begin position="114"/>
        <end position="126"/>
    </location>
</feature>
<name>A0A7I8L469_SPIIN</name>
<dbReference type="InterPro" id="IPR013087">
    <property type="entry name" value="Znf_C2H2_type"/>
</dbReference>
<feature type="domain" description="C2H2-type" evidence="3">
    <location>
        <begin position="139"/>
        <end position="166"/>
    </location>
</feature>
<dbReference type="AlphaFoldDB" id="A0A7I8L469"/>
<gene>
    <name evidence="4" type="ORF">SI8410_10014856</name>
</gene>
<feature type="region of interest" description="Disordered" evidence="2">
    <location>
        <begin position="114"/>
        <end position="196"/>
    </location>
</feature>
<dbReference type="PANTHER" id="PTHR47591">
    <property type="entry name" value="ZINC FINGER PROTEIN ZAT2-RELATED"/>
    <property type="match status" value="1"/>
</dbReference>